<reference evidence="1" key="1">
    <citation type="submission" date="2018-02" db="EMBL/GenBank/DDBJ databases">
        <title>Rhizophora mucronata_Transcriptome.</title>
        <authorList>
            <person name="Meera S.P."/>
            <person name="Sreeshan A."/>
            <person name="Augustine A."/>
        </authorList>
    </citation>
    <scope>NUCLEOTIDE SEQUENCE</scope>
    <source>
        <tissue evidence="1">Leaf</tissue>
    </source>
</reference>
<dbReference type="EMBL" id="GGEC01006926">
    <property type="protein sequence ID" value="MBW87409.1"/>
    <property type="molecule type" value="Transcribed_RNA"/>
</dbReference>
<dbReference type="AlphaFoldDB" id="A0A2P2J1U1"/>
<sequence length="42" mass="4635">MGVSGFGTGRVVTISSKLKKSFSQLCSPHNLHIDNKFQICRL</sequence>
<name>A0A2P2J1U1_RHIMU</name>
<evidence type="ECO:0000313" key="1">
    <source>
        <dbReference type="EMBL" id="MBW87410.1"/>
    </source>
</evidence>
<organism evidence="1">
    <name type="scientific">Rhizophora mucronata</name>
    <name type="common">Asiatic mangrove</name>
    <dbReference type="NCBI Taxonomy" id="61149"/>
    <lineage>
        <taxon>Eukaryota</taxon>
        <taxon>Viridiplantae</taxon>
        <taxon>Streptophyta</taxon>
        <taxon>Embryophyta</taxon>
        <taxon>Tracheophyta</taxon>
        <taxon>Spermatophyta</taxon>
        <taxon>Magnoliopsida</taxon>
        <taxon>eudicotyledons</taxon>
        <taxon>Gunneridae</taxon>
        <taxon>Pentapetalae</taxon>
        <taxon>rosids</taxon>
        <taxon>fabids</taxon>
        <taxon>Malpighiales</taxon>
        <taxon>Rhizophoraceae</taxon>
        <taxon>Rhizophora</taxon>
    </lineage>
</organism>
<proteinExistence type="predicted"/>
<accession>A0A2P2J1U1</accession>
<dbReference type="EMBL" id="GGEC01006927">
    <property type="protein sequence ID" value="MBW87410.1"/>
    <property type="molecule type" value="Transcribed_RNA"/>
</dbReference>
<protein>
    <submittedName>
        <fullName evidence="1">Protein pleiotropic regulatory locus 1</fullName>
    </submittedName>
</protein>